<gene>
    <name evidence="1" type="ORF">PVAP13_3NG117636</name>
</gene>
<accession>A0A8T0U1A9</accession>
<keyword evidence="2" id="KW-1185">Reference proteome</keyword>
<dbReference type="InterPro" id="IPR053253">
    <property type="entry name" value="Sex_diff_modulator"/>
</dbReference>
<dbReference type="AlphaFoldDB" id="A0A8T0U1A9"/>
<dbReference type="Proteomes" id="UP000823388">
    <property type="component" value="Chromosome 3N"/>
</dbReference>
<organism evidence="1 2">
    <name type="scientific">Panicum virgatum</name>
    <name type="common">Blackwell switchgrass</name>
    <dbReference type="NCBI Taxonomy" id="38727"/>
    <lineage>
        <taxon>Eukaryota</taxon>
        <taxon>Viridiplantae</taxon>
        <taxon>Streptophyta</taxon>
        <taxon>Embryophyta</taxon>
        <taxon>Tracheophyta</taxon>
        <taxon>Spermatophyta</taxon>
        <taxon>Magnoliopsida</taxon>
        <taxon>Liliopsida</taxon>
        <taxon>Poales</taxon>
        <taxon>Poaceae</taxon>
        <taxon>PACMAD clade</taxon>
        <taxon>Panicoideae</taxon>
        <taxon>Panicodae</taxon>
        <taxon>Paniceae</taxon>
        <taxon>Panicinae</taxon>
        <taxon>Panicum</taxon>
        <taxon>Panicum sect. Hiantes</taxon>
    </lineage>
</organism>
<protein>
    <submittedName>
        <fullName evidence="1">Uncharacterized protein</fullName>
    </submittedName>
</protein>
<evidence type="ECO:0000313" key="2">
    <source>
        <dbReference type="Proteomes" id="UP000823388"/>
    </source>
</evidence>
<dbReference type="PANTHER" id="PTHR33087">
    <property type="entry name" value="OS07G0539200 PROTEIN"/>
    <property type="match status" value="1"/>
</dbReference>
<proteinExistence type="predicted"/>
<name>A0A8T0U1A9_PANVG</name>
<reference evidence="1" key="1">
    <citation type="submission" date="2020-05" db="EMBL/GenBank/DDBJ databases">
        <title>WGS assembly of Panicum virgatum.</title>
        <authorList>
            <person name="Lovell J.T."/>
            <person name="Jenkins J."/>
            <person name="Shu S."/>
            <person name="Juenger T.E."/>
            <person name="Schmutz J."/>
        </authorList>
    </citation>
    <scope>NUCLEOTIDE SEQUENCE</scope>
    <source>
        <strain evidence="1">AP13</strain>
    </source>
</reference>
<comment type="caution">
    <text evidence="1">The sequence shown here is derived from an EMBL/GenBank/DDBJ whole genome shotgun (WGS) entry which is preliminary data.</text>
</comment>
<dbReference type="PANTHER" id="PTHR33087:SF31">
    <property type="entry name" value="OS06G0482850 PROTEIN"/>
    <property type="match status" value="1"/>
</dbReference>
<evidence type="ECO:0000313" key="1">
    <source>
        <dbReference type="EMBL" id="KAG2616087.1"/>
    </source>
</evidence>
<dbReference type="EMBL" id="CM029042">
    <property type="protein sequence ID" value="KAG2616087.1"/>
    <property type="molecule type" value="Genomic_DNA"/>
</dbReference>
<sequence length="214" mass="24197">MEFPEMCPGNPDVRPEHVVTCMARTSALVEEERNLELHALLAVQLDARARISDELVRRDALRQLRISELSLKVTKVGPGTFLLRFADPALRTTALGTRALSVGHTSLRFRPWTRQFGAQASKLRYRMVAPLFGPSSFVEDICDKKYLDKECLCPWIWTVDLSAIAKSGTLQLEEPIMVTEEYFIHLGNMGSPYVRHDQAEMLKFLHAAVESTPQ</sequence>